<keyword evidence="3 13" id="KW-0813">Transport</keyword>
<evidence type="ECO:0000256" key="8">
    <source>
        <dbReference type="ARBA" id="ARBA00022837"/>
    </source>
</evidence>
<dbReference type="PRINTS" id="PR00928">
    <property type="entry name" value="GRAVESDC"/>
</dbReference>
<dbReference type="SUPFAM" id="SSF103506">
    <property type="entry name" value="Mitochondrial carrier"/>
    <property type="match status" value="1"/>
</dbReference>
<dbReference type="Pfam" id="PF00153">
    <property type="entry name" value="Mito_carr"/>
    <property type="match status" value="3"/>
</dbReference>
<dbReference type="GeneID" id="24918224"/>
<dbReference type="FunCoup" id="D8LYI3">
    <property type="interactions" value="3"/>
</dbReference>
<evidence type="ECO:0000256" key="2">
    <source>
        <dbReference type="ARBA" id="ARBA00006375"/>
    </source>
</evidence>
<gene>
    <name evidence="14" type="ORF">GSBLH_T00000937001</name>
</gene>
<keyword evidence="4 12" id="KW-0812">Transmembrane</keyword>
<dbReference type="GO" id="GO:0055085">
    <property type="term" value="P:transmembrane transport"/>
    <property type="evidence" value="ECO:0007669"/>
    <property type="project" value="InterPro"/>
</dbReference>
<evidence type="ECO:0000256" key="11">
    <source>
        <dbReference type="ARBA" id="ARBA00023136"/>
    </source>
</evidence>
<dbReference type="PANTHER" id="PTHR24089">
    <property type="entry name" value="SOLUTE CARRIER FAMILY 25"/>
    <property type="match status" value="1"/>
</dbReference>
<organism evidence="14">
    <name type="scientific">Blastocystis hominis</name>
    <dbReference type="NCBI Taxonomy" id="12968"/>
    <lineage>
        <taxon>Eukaryota</taxon>
        <taxon>Sar</taxon>
        <taxon>Stramenopiles</taxon>
        <taxon>Bigyra</taxon>
        <taxon>Opalozoa</taxon>
        <taxon>Opalinata</taxon>
        <taxon>Blastocystidae</taxon>
        <taxon>Blastocystis</taxon>
    </lineage>
</organism>
<dbReference type="RefSeq" id="XP_012894686.1">
    <property type="nucleotide sequence ID" value="XM_013039232.1"/>
</dbReference>
<dbReference type="PROSITE" id="PS50920">
    <property type="entry name" value="SOLCAR"/>
    <property type="match status" value="3"/>
</dbReference>
<dbReference type="OrthoDB" id="270584at2759"/>
<reference evidence="14" key="1">
    <citation type="submission" date="2010-02" db="EMBL/GenBank/DDBJ databases">
        <title>Sequencing and annotation of the Blastocystis hominis genome.</title>
        <authorList>
            <person name="Wincker P."/>
        </authorList>
    </citation>
    <scope>NUCLEOTIDE SEQUENCE</scope>
    <source>
        <strain evidence="14">Singapore isolate B</strain>
    </source>
</reference>
<feature type="repeat" description="Solcar" evidence="12">
    <location>
        <begin position="30"/>
        <end position="115"/>
    </location>
</feature>
<evidence type="ECO:0000313" key="15">
    <source>
        <dbReference type="Proteomes" id="UP000008312"/>
    </source>
</evidence>
<evidence type="ECO:0000256" key="6">
    <source>
        <dbReference type="ARBA" id="ARBA00022737"/>
    </source>
</evidence>
<keyword evidence="11 12" id="KW-0472">Membrane</keyword>
<comment type="subcellular location">
    <subcellularLocation>
        <location evidence="1">Mitochondrion inner membrane</location>
        <topology evidence="1">Multi-pass membrane protein</topology>
    </subcellularLocation>
</comment>
<accession>D8LYI3</accession>
<evidence type="ECO:0000256" key="5">
    <source>
        <dbReference type="ARBA" id="ARBA00022723"/>
    </source>
</evidence>
<keyword evidence="5" id="KW-0479">Metal-binding</keyword>
<keyword evidence="6" id="KW-0677">Repeat</keyword>
<comment type="similarity">
    <text evidence="2 13">Belongs to the mitochondrial carrier (TC 2.A.29) family.</text>
</comment>
<dbReference type="InterPro" id="IPR002067">
    <property type="entry name" value="MCP"/>
</dbReference>
<feature type="repeat" description="Solcar" evidence="12">
    <location>
        <begin position="216"/>
        <end position="305"/>
    </location>
</feature>
<dbReference type="Proteomes" id="UP000008312">
    <property type="component" value="Unassembled WGS sequence"/>
</dbReference>
<dbReference type="EMBL" id="FN668639">
    <property type="protein sequence ID" value="CBK20638.2"/>
    <property type="molecule type" value="Genomic_DNA"/>
</dbReference>
<dbReference type="FunFam" id="1.50.40.10:FF:000016">
    <property type="entry name" value="Solute carrier family 25 member 23"/>
    <property type="match status" value="1"/>
</dbReference>
<evidence type="ECO:0000256" key="10">
    <source>
        <dbReference type="ARBA" id="ARBA00023128"/>
    </source>
</evidence>
<protein>
    <recommendedName>
        <fullName evidence="16">Mitochondrial carrier protein</fullName>
    </recommendedName>
</protein>
<evidence type="ECO:0008006" key="16">
    <source>
        <dbReference type="Google" id="ProtNLM"/>
    </source>
</evidence>
<dbReference type="GO" id="GO:0005743">
    <property type="term" value="C:mitochondrial inner membrane"/>
    <property type="evidence" value="ECO:0007669"/>
    <property type="project" value="UniProtKB-SubCell"/>
</dbReference>
<evidence type="ECO:0000256" key="13">
    <source>
        <dbReference type="RuleBase" id="RU000488"/>
    </source>
</evidence>
<dbReference type="InParanoid" id="D8LYI3"/>
<evidence type="ECO:0000256" key="7">
    <source>
        <dbReference type="ARBA" id="ARBA00022792"/>
    </source>
</evidence>
<keyword evidence="8" id="KW-0106">Calcium</keyword>
<evidence type="ECO:0000256" key="1">
    <source>
        <dbReference type="ARBA" id="ARBA00004448"/>
    </source>
</evidence>
<evidence type="ECO:0000256" key="12">
    <source>
        <dbReference type="PROSITE-ProRule" id="PRU00282"/>
    </source>
</evidence>
<dbReference type="InterPro" id="IPR002167">
    <property type="entry name" value="GDC-like"/>
</dbReference>
<dbReference type="GO" id="GO:0046872">
    <property type="term" value="F:metal ion binding"/>
    <property type="evidence" value="ECO:0007669"/>
    <property type="project" value="UniProtKB-KW"/>
</dbReference>
<sequence length="315" mass="35200">MGLQEENNNRKENSVDVHSPVVSFIWSEKTLSLRIFLAGGIAGAVSRTVTAPLDRIKVLMQASHGEHALRFLGSARKIYSESGILGYWKGNGVNCVKLFPETAIRFYVYELLRARLNIDTEHADILTRFVTGSVAGLVSQTIVYPLEVIKTRIALSQPGLYRGVWDVVNQTVRREGALALYKGMLASILGIIPYSGVELMVYSYLTDHFTRSNQHKGVCSVLVCGALSSICGQTIAYPFQLVRTKLQAQGMPVHYKEYKGVGDCIKQIVQRRGLRGLYRGISANYMKAVPAISMKYMMYELLKEWFRVGDKMTST</sequence>
<dbReference type="AlphaFoldDB" id="D8LYI3"/>
<keyword evidence="7" id="KW-0999">Mitochondrion inner membrane</keyword>
<dbReference type="Gene3D" id="1.50.40.10">
    <property type="entry name" value="Mitochondrial carrier domain"/>
    <property type="match status" value="1"/>
</dbReference>
<dbReference type="InterPro" id="IPR023395">
    <property type="entry name" value="MCP_dom_sf"/>
</dbReference>
<dbReference type="OMA" id="ESPPFQE"/>
<proteinExistence type="inferred from homology"/>
<evidence type="ECO:0000313" key="14">
    <source>
        <dbReference type="EMBL" id="CBK20638.2"/>
    </source>
</evidence>
<keyword evidence="10" id="KW-0496">Mitochondrion</keyword>
<keyword evidence="15" id="KW-1185">Reference proteome</keyword>
<evidence type="ECO:0000256" key="3">
    <source>
        <dbReference type="ARBA" id="ARBA00022448"/>
    </source>
</evidence>
<evidence type="ECO:0000256" key="9">
    <source>
        <dbReference type="ARBA" id="ARBA00022989"/>
    </source>
</evidence>
<dbReference type="PRINTS" id="PR00926">
    <property type="entry name" value="MITOCARRIER"/>
</dbReference>
<feature type="repeat" description="Solcar" evidence="12">
    <location>
        <begin position="123"/>
        <end position="208"/>
    </location>
</feature>
<name>D8LYI3_BLAHO</name>
<keyword evidence="9" id="KW-1133">Transmembrane helix</keyword>
<dbReference type="InterPro" id="IPR018108">
    <property type="entry name" value="MCP_transmembrane"/>
</dbReference>
<evidence type="ECO:0000256" key="4">
    <source>
        <dbReference type="ARBA" id="ARBA00022692"/>
    </source>
</evidence>